<name>A0A8H6H995_9AGAR</name>
<proteinExistence type="predicted"/>
<dbReference type="Proteomes" id="UP000521943">
    <property type="component" value="Unassembled WGS sequence"/>
</dbReference>
<evidence type="ECO:0000313" key="2">
    <source>
        <dbReference type="Proteomes" id="UP000521943"/>
    </source>
</evidence>
<dbReference type="EMBL" id="JACGCI010000173">
    <property type="protein sequence ID" value="KAF6742754.1"/>
    <property type="molecule type" value="Genomic_DNA"/>
</dbReference>
<accession>A0A8H6H995</accession>
<sequence>MSDNDNTQRGIVSLTKALTISEGIAPDCPPTPEYAHAQLETPAWCDIDSPAFPLLKKVKLCPYGAYYRPSDSGLMPCHVMEVLRRYDDTNWVADRIHSTCRLRNHKSLINPAFARLDAVQGLETPWGVFYTIPRQACPQVPAESALSACFIMTGAVSDSYLKAGYTSRHKSDSTFRTDKRISIWPFEDVYQRTFAYLAAVAHKSSISFKFSGGQITFVTGKRGNAIQERQIRTHLGAPANAPSETTNRGILQALSSYRGPYPFHVGRGGNLDNIRHIQSFVFPIALRYESEVPVFNATNPQIRFTEWTWESVTTLPLWQGEVPQDALVTIGFTAIATPCGAKGGSLTLPVQFVVVHFAGK</sequence>
<dbReference type="AlphaFoldDB" id="A0A8H6H995"/>
<evidence type="ECO:0000313" key="1">
    <source>
        <dbReference type="EMBL" id="KAF6742754.1"/>
    </source>
</evidence>
<gene>
    <name evidence="1" type="ORF">DFP72DRAFT_1081521</name>
</gene>
<comment type="caution">
    <text evidence="1">The sequence shown here is derived from an EMBL/GenBank/DDBJ whole genome shotgun (WGS) entry which is preliminary data.</text>
</comment>
<protein>
    <submittedName>
        <fullName evidence="1">Uncharacterized protein</fullName>
    </submittedName>
</protein>
<reference evidence="1 2" key="1">
    <citation type="submission" date="2020-07" db="EMBL/GenBank/DDBJ databases">
        <title>Comparative genomics of pyrophilous fungi reveals a link between fire events and developmental genes.</title>
        <authorList>
            <consortium name="DOE Joint Genome Institute"/>
            <person name="Steindorff A.S."/>
            <person name="Carver A."/>
            <person name="Calhoun S."/>
            <person name="Stillman K."/>
            <person name="Liu H."/>
            <person name="Lipzen A."/>
            <person name="Pangilinan J."/>
            <person name="Labutti K."/>
            <person name="Bruns T.D."/>
            <person name="Grigoriev I.V."/>
        </authorList>
    </citation>
    <scope>NUCLEOTIDE SEQUENCE [LARGE SCALE GENOMIC DNA]</scope>
    <source>
        <strain evidence="1 2">CBS 144469</strain>
    </source>
</reference>
<organism evidence="1 2">
    <name type="scientific">Ephemerocybe angulata</name>
    <dbReference type="NCBI Taxonomy" id="980116"/>
    <lineage>
        <taxon>Eukaryota</taxon>
        <taxon>Fungi</taxon>
        <taxon>Dikarya</taxon>
        <taxon>Basidiomycota</taxon>
        <taxon>Agaricomycotina</taxon>
        <taxon>Agaricomycetes</taxon>
        <taxon>Agaricomycetidae</taxon>
        <taxon>Agaricales</taxon>
        <taxon>Agaricineae</taxon>
        <taxon>Psathyrellaceae</taxon>
        <taxon>Ephemerocybe</taxon>
    </lineage>
</organism>
<keyword evidence="2" id="KW-1185">Reference proteome</keyword>